<reference evidence="3" key="2">
    <citation type="submission" date="2018-04" db="EMBL/GenBank/DDBJ databases">
        <authorList>
            <person name="Go L.Y."/>
            <person name="Mitchell J.A."/>
        </authorList>
    </citation>
    <scope>NUCLEOTIDE SEQUENCE</scope>
    <source>
        <strain evidence="3">BSAS1 3</strain>
    </source>
</reference>
<dbReference type="Proteomes" id="UP000243591">
    <property type="component" value="Chromosome"/>
</dbReference>
<feature type="domain" description="Glutaredoxin" evidence="1">
    <location>
        <begin position="5"/>
        <end position="59"/>
    </location>
</feature>
<dbReference type="Proteomes" id="UP000270190">
    <property type="component" value="Unassembled WGS sequence"/>
</dbReference>
<dbReference type="InterPro" id="IPR036249">
    <property type="entry name" value="Thioredoxin-like_sf"/>
</dbReference>
<dbReference type="EMBL" id="CP023483">
    <property type="protein sequence ID" value="ATF26792.1"/>
    <property type="molecule type" value="Genomic_DNA"/>
</dbReference>
<dbReference type="STRING" id="2756.BFR44_05280"/>
<gene>
    <name evidence="3" type="ORF">BTBSAS_210026</name>
    <name evidence="2" type="ORF">CNY62_10765</name>
</gene>
<keyword evidence="4" id="KW-1185">Reference proteome</keyword>
<evidence type="ECO:0000313" key="5">
    <source>
        <dbReference type="Proteomes" id="UP000270190"/>
    </source>
</evidence>
<evidence type="ECO:0000313" key="3">
    <source>
        <dbReference type="EMBL" id="SPP28496.1"/>
    </source>
</evidence>
<dbReference type="PROSITE" id="PS51354">
    <property type="entry name" value="GLUTAREDOXIN_2"/>
    <property type="match status" value="1"/>
</dbReference>
<organism evidence="2 4">
    <name type="scientific">Brochothrix thermosphacta</name>
    <name type="common">Microbacterium thermosphactum</name>
    <dbReference type="NCBI Taxonomy" id="2756"/>
    <lineage>
        <taxon>Bacteria</taxon>
        <taxon>Bacillati</taxon>
        <taxon>Bacillota</taxon>
        <taxon>Bacilli</taxon>
        <taxon>Bacillales</taxon>
        <taxon>Listeriaceae</taxon>
        <taxon>Brochothrix</taxon>
    </lineage>
</organism>
<dbReference type="RefSeq" id="WP_029092600.1">
    <property type="nucleotide sequence ID" value="NZ_CBCPHX010000001.1"/>
</dbReference>
<dbReference type="Gene3D" id="3.40.30.10">
    <property type="entry name" value="Glutaredoxin"/>
    <property type="match status" value="1"/>
</dbReference>
<dbReference type="AlphaFoldDB" id="A0A1D2L9A2"/>
<accession>A0A1D2L9A2</accession>
<sequence length="76" mass="8317">MSKTIVYTKYGCPQCDMTKTLLAGEGIDFEIRNVMDDEKALAFLKDSGYSSTPVTFKDGFDPIVGFAPDKLKGLAD</sequence>
<dbReference type="Pfam" id="PF00462">
    <property type="entry name" value="Glutaredoxin"/>
    <property type="match status" value="1"/>
</dbReference>
<dbReference type="OrthoDB" id="9795531at2"/>
<reference evidence="2 4" key="1">
    <citation type="submission" date="2017-09" db="EMBL/GenBank/DDBJ databases">
        <title>Complete Genome Sequences of Two Strains of the Meat Spoilage Bacterium Brochothrix thermosphacta Isolated from Ground Chicken.</title>
        <authorList>
            <person name="Paoli G.C."/>
            <person name="Wijey C."/>
            <person name="Chen C.-Y."/>
            <person name="Nguyen L."/>
            <person name="Yan X."/>
            <person name="Irwin P.L."/>
        </authorList>
    </citation>
    <scope>NUCLEOTIDE SEQUENCE [LARGE SCALE GENOMIC DNA]</scope>
    <source>
        <strain evidence="2 4">BI</strain>
    </source>
</reference>
<dbReference type="SUPFAM" id="SSF52833">
    <property type="entry name" value="Thioredoxin-like"/>
    <property type="match status" value="1"/>
</dbReference>
<dbReference type="KEGG" id="bths:CNY62_10765"/>
<dbReference type="GeneID" id="66536438"/>
<evidence type="ECO:0000313" key="4">
    <source>
        <dbReference type="Proteomes" id="UP000243591"/>
    </source>
</evidence>
<protein>
    <submittedName>
        <fullName evidence="2">NrdH-redoxin</fullName>
    </submittedName>
    <submittedName>
        <fullName evidence="3">Putative glutaredoxin-thioredoxin</fullName>
    </submittedName>
</protein>
<dbReference type="InterPro" id="IPR002109">
    <property type="entry name" value="Glutaredoxin"/>
</dbReference>
<dbReference type="CDD" id="cd02976">
    <property type="entry name" value="NrdH"/>
    <property type="match status" value="1"/>
</dbReference>
<proteinExistence type="predicted"/>
<name>A0A1D2L9A2_BROTH</name>
<dbReference type="EMBL" id="OUNC01000014">
    <property type="protein sequence ID" value="SPP28496.1"/>
    <property type="molecule type" value="Genomic_DNA"/>
</dbReference>
<reference evidence="5" key="3">
    <citation type="submission" date="2018-04" db="EMBL/GenBank/DDBJ databases">
        <authorList>
            <person name="Illikoud N."/>
        </authorList>
    </citation>
    <scope>NUCLEOTIDE SEQUENCE [LARGE SCALE GENOMIC DNA]</scope>
</reference>
<evidence type="ECO:0000313" key="2">
    <source>
        <dbReference type="EMBL" id="ATF26792.1"/>
    </source>
</evidence>
<evidence type="ECO:0000259" key="1">
    <source>
        <dbReference type="Pfam" id="PF00462"/>
    </source>
</evidence>